<dbReference type="Gene3D" id="2.40.160.10">
    <property type="entry name" value="Porin"/>
    <property type="match status" value="1"/>
</dbReference>
<dbReference type="GeneID" id="80800141"/>
<feature type="domain" description="Porin" evidence="12">
    <location>
        <begin position="7"/>
        <end position="321"/>
    </location>
</feature>
<keyword evidence="14" id="KW-1185">Reference proteome</keyword>
<evidence type="ECO:0000256" key="10">
    <source>
        <dbReference type="ARBA" id="ARBA00023237"/>
    </source>
</evidence>
<evidence type="ECO:0000313" key="13">
    <source>
        <dbReference type="EMBL" id="PEH88211.1"/>
    </source>
</evidence>
<organism evidence="13 14">
    <name type="scientific">Comamonas terrigena</name>
    <dbReference type="NCBI Taxonomy" id="32013"/>
    <lineage>
        <taxon>Bacteria</taxon>
        <taxon>Pseudomonadati</taxon>
        <taxon>Pseudomonadota</taxon>
        <taxon>Betaproteobacteria</taxon>
        <taxon>Burkholderiales</taxon>
        <taxon>Comamonadaceae</taxon>
        <taxon>Comamonas</taxon>
    </lineage>
</organism>
<keyword evidence="7" id="KW-0406">Ion transport</keyword>
<evidence type="ECO:0000256" key="5">
    <source>
        <dbReference type="ARBA" id="ARBA00022692"/>
    </source>
</evidence>
<gene>
    <name evidence="13" type="ORF">CRM82_05995</name>
</gene>
<dbReference type="Pfam" id="PF13609">
    <property type="entry name" value="Porin_4"/>
    <property type="match status" value="1"/>
</dbReference>
<comment type="subunit">
    <text evidence="2">Homotrimer.</text>
</comment>
<evidence type="ECO:0000313" key="14">
    <source>
        <dbReference type="Proteomes" id="UP000220246"/>
    </source>
</evidence>
<dbReference type="InterPro" id="IPR023614">
    <property type="entry name" value="Porin_dom_sf"/>
</dbReference>
<dbReference type="EMBL" id="PDEA01000001">
    <property type="protein sequence ID" value="PEH88211.1"/>
    <property type="molecule type" value="Genomic_DNA"/>
</dbReference>
<evidence type="ECO:0000256" key="3">
    <source>
        <dbReference type="ARBA" id="ARBA00022448"/>
    </source>
</evidence>
<evidence type="ECO:0000256" key="11">
    <source>
        <dbReference type="SAM" id="SignalP"/>
    </source>
</evidence>
<feature type="chain" id="PRO_5012744015" evidence="11">
    <location>
        <begin position="20"/>
        <end position="351"/>
    </location>
</feature>
<evidence type="ECO:0000256" key="8">
    <source>
        <dbReference type="ARBA" id="ARBA00023114"/>
    </source>
</evidence>
<dbReference type="GO" id="GO:0015288">
    <property type="term" value="F:porin activity"/>
    <property type="evidence" value="ECO:0007669"/>
    <property type="project" value="UniProtKB-KW"/>
</dbReference>
<dbReference type="PANTHER" id="PTHR34501">
    <property type="entry name" value="PROTEIN YDDL-RELATED"/>
    <property type="match status" value="1"/>
</dbReference>
<dbReference type="SUPFAM" id="SSF56935">
    <property type="entry name" value="Porins"/>
    <property type="match status" value="1"/>
</dbReference>
<evidence type="ECO:0000256" key="1">
    <source>
        <dbReference type="ARBA" id="ARBA00004571"/>
    </source>
</evidence>
<dbReference type="STRING" id="1219032.GCA_001515545_03320"/>
<dbReference type="CDD" id="cd00342">
    <property type="entry name" value="gram_neg_porins"/>
    <property type="match status" value="1"/>
</dbReference>
<keyword evidence="4" id="KW-1134">Transmembrane beta strand</keyword>
<sequence length="351" mass="36430">MKKSLIALAVLAASGAAMAQSSVTVFGVVDEAVTYVNGADNWNGINSGGNATSRIGFRGVEDLGGGLKANFWLEAGILADSGSGQSGGASGSGLEFKRRSTVGLEGGFGEVRLGRDLTEAYKATSRYDVFGQVGLGVSRLWADANAVALTNQRVSNMITYVSPNISGFKAAVNYGFGEVAGENRDSRYVGAGLTYDNGPLSLGLSGERSNRGANSNLTRDVTAWALGGSYDLGVVKLSAAYRDSSAKIVSGDKNKAKGYYLGLSAPVGAAGEVKASYNRYEGEIAGADKHKADQFALGYVHNLSKRTAVYGTYAYIKNKDDGALGQTLGTAATLKDNGSQHGLQVGIRHAF</sequence>
<dbReference type="OrthoDB" id="6975458at2"/>
<evidence type="ECO:0000256" key="9">
    <source>
        <dbReference type="ARBA" id="ARBA00023136"/>
    </source>
</evidence>
<proteinExistence type="predicted"/>
<keyword evidence="3" id="KW-0813">Transport</keyword>
<evidence type="ECO:0000256" key="2">
    <source>
        <dbReference type="ARBA" id="ARBA00011233"/>
    </source>
</evidence>
<keyword evidence="10" id="KW-0998">Cell outer membrane</keyword>
<dbReference type="GO" id="GO:0046930">
    <property type="term" value="C:pore complex"/>
    <property type="evidence" value="ECO:0007669"/>
    <property type="project" value="UniProtKB-KW"/>
</dbReference>
<evidence type="ECO:0000256" key="6">
    <source>
        <dbReference type="ARBA" id="ARBA00022729"/>
    </source>
</evidence>
<protein>
    <submittedName>
        <fullName evidence="13">Porin</fullName>
    </submittedName>
</protein>
<evidence type="ECO:0000256" key="7">
    <source>
        <dbReference type="ARBA" id="ARBA00023065"/>
    </source>
</evidence>
<name>A0A2A7USS4_COMTR</name>
<comment type="subcellular location">
    <subcellularLocation>
        <location evidence="1">Cell outer membrane</location>
        <topology evidence="1">Multi-pass membrane protein</topology>
    </subcellularLocation>
</comment>
<dbReference type="RefSeq" id="WP_066540268.1">
    <property type="nucleotide sequence ID" value="NZ_PDEA01000001.1"/>
</dbReference>
<evidence type="ECO:0000256" key="4">
    <source>
        <dbReference type="ARBA" id="ARBA00022452"/>
    </source>
</evidence>
<comment type="caution">
    <text evidence="13">The sequence shown here is derived from an EMBL/GenBank/DDBJ whole genome shotgun (WGS) entry which is preliminary data.</text>
</comment>
<feature type="signal peptide" evidence="11">
    <location>
        <begin position="1"/>
        <end position="19"/>
    </location>
</feature>
<accession>A0A2A7USS4</accession>
<dbReference type="GO" id="GO:0006811">
    <property type="term" value="P:monoatomic ion transport"/>
    <property type="evidence" value="ECO:0007669"/>
    <property type="project" value="UniProtKB-KW"/>
</dbReference>
<dbReference type="InterPro" id="IPR002299">
    <property type="entry name" value="Porin_Neis"/>
</dbReference>
<keyword evidence="6 11" id="KW-0732">Signal</keyword>
<keyword evidence="8" id="KW-0626">Porin</keyword>
<evidence type="ECO:0000259" key="12">
    <source>
        <dbReference type="Pfam" id="PF13609"/>
    </source>
</evidence>
<dbReference type="InterPro" id="IPR050298">
    <property type="entry name" value="Gram-neg_bact_OMP"/>
</dbReference>
<reference evidence="14" key="1">
    <citation type="submission" date="2017-09" db="EMBL/GenBank/DDBJ databases">
        <title>FDA dAtabase for Regulatory Grade micrObial Sequences (FDA-ARGOS): Supporting development and validation of Infectious Disease Dx tests.</title>
        <authorList>
            <person name="Minogue T."/>
            <person name="Wolcott M."/>
            <person name="Wasieloski L."/>
            <person name="Aguilar W."/>
            <person name="Moore D."/>
            <person name="Tallon L."/>
            <person name="Sadzewicz L."/>
            <person name="Ott S."/>
            <person name="Zhao X."/>
            <person name="Nagaraj S."/>
            <person name="Vavikolanu K."/>
            <person name="Aluvathingal J."/>
            <person name="Nadendla S."/>
            <person name="Sichtig H."/>
        </authorList>
    </citation>
    <scope>NUCLEOTIDE SEQUENCE [LARGE SCALE GENOMIC DNA]</scope>
    <source>
        <strain evidence="14">FDAARGOS_394</strain>
    </source>
</reference>
<dbReference type="Proteomes" id="UP000220246">
    <property type="component" value="Unassembled WGS sequence"/>
</dbReference>
<dbReference type="PRINTS" id="PR00184">
    <property type="entry name" value="NEISSPPORIN"/>
</dbReference>
<keyword evidence="5" id="KW-0812">Transmembrane</keyword>
<keyword evidence="9" id="KW-0472">Membrane</keyword>
<dbReference type="InterPro" id="IPR033900">
    <property type="entry name" value="Gram_neg_porin_domain"/>
</dbReference>
<dbReference type="GO" id="GO:0009279">
    <property type="term" value="C:cell outer membrane"/>
    <property type="evidence" value="ECO:0007669"/>
    <property type="project" value="UniProtKB-SubCell"/>
</dbReference>
<dbReference type="PANTHER" id="PTHR34501:SF9">
    <property type="entry name" value="MAJOR OUTER MEMBRANE PROTEIN P.IA"/>
    <property type="match status" value="1"/>
</dbReference>
<dbReference type="AlphaFoldDB" id="A0A2A7USS4"/>